<dbReference type="InterPro" id="IPR000523">
    <property type="entry name" value="Mg_chelatse_chII-like_cat_dom"/>
</dbReference>
<evidence type="ECO:0000259" key="2">
    <source>
        <dbReference type="SMART" id="SM00382"/>
    </source>
</evidence>
<accession>A0A6F9E9H7</accession>
<dbReference type="SUPFAM" id="SSF54211">
    <property type="entry name" value="Ribosomal protein S5 domain 2-like"/>
    <property type="match status" value="1"/>
</dbReference>
<evidence type="ECO:0000256" key="1">
    <source>
        <dbReference type="ARBA" id="ARBA00006354"/>
    </source>
</evidence>
<dbReference type="Gene3D" id="3.30.230.10">
    <property type="match status" value="1"/>
</dbReference>
<dbReference type="Pfam" id="PF13541">
    <property type="entry name" value="ChlI"/>
    <property type="match status" value="1"/>
</dbReference>
<comment type="similarity">
    <text evidence="1">Belongs to the Mg-chelatase subunits D/I family. ComM subfamily.</text>
</comment>
<dbReference type="SMART" id="SM00382">
    <property type="entry name" value="AAA"/>
    <property type="match status" value="1"/>
</dbReference>
<proteinExistence type="inferred from homology"/>
<dbReference type="Proteomes" id="UP000502196">
    <property type="component" value="Chromosome"/>
</dbReference>
<name>A0A6F9E9H7_9BACL</name>
<reference evidence="3 4" key="1">
    <citation type="submission" date="2020-04" db="EMBL/GenBank/DDBJ databases">
        <authorList>
            <person name="Hogendoorn C."/>
        </authorList>
    </citation>
    <scope>NUCLEOTIDE SEQUENCE [LARGE SCALE GENOMIC DNA]</scope>
    <source>
        <strain evidence="3">COOX1</strain>
    </source>
</reference>
<dbReference type="Gene3D" id="3.40.50.300">
    <property type="entry name" value="P-loop containing nucleotide triphosphate hydrolases"/>
    <property type="match status" value="1"/>
</dbReference>
<evidence type="ECO:0000313" key="4">
    <source>
        <dbReference type="Proteomes" id="UP000502196"/>
    </source>
</evidence>
<feature type="domain" description="AAA+ ATPase" evidence="2">
    <location>
        <begin position="225"/>
        <end position="406"/>
    </location>
</feature>
<dbReference type="InterPro" id="IPR004482">
    <property type="entry name" value="Mg_chelat-rel"/>
</dbReference>
<dbReference type="InterPro" id="IPR027417">
    <property type="entry name" value="P-loop_NTPase"/>
</dbReference>
<dbReference type="InterPro" id="IPR003593">
    <property type="entry name" value="AAA+_ATPase"/>
</dbReference>
<dbReference type="Pfam" id="PF01078">
    <property type="entry name" value="Mg_chelatase"/>
    <property type="match status" value="1"/>
</dbReference>
<dbReference type="PANTHER" id="PTHR32039:SF7">
    <property type="entry name" value="COMPETENCE PROTEIN COMM"/>
    <property type="match status" value="1"/>
</dbReference>
<sequence>MQAGPASRPASNGGVIVFARMPSVGLLGVDAKLVHVEVSISSGLPRFEIVGLPGSEVREAKERVRAAIENSGYPFPLRRIVANLTPADWKKEGAGWDLPLALAILGAASVIPVERAARMVAVGELTLDGVVKDVRGMLPAARTAKRIGLPLLCSVDSLDLVRTIEGLQVFPVRSLRQAVEAVQGTCCGATVARESLALDPERREDFADLIEMEHAKRACEIAAAGWHPLLLTGPPGSGKTALGMRITSILPPLSMEEAVEVASIHSTAHLSTNVRPSLHRPFRNPHHSISASGLLGGGSYPRPGEVSLAHRGVLFLDEFPEFSRTAVEGLRQPLESREITVVRNQILVTFPAQILFVAAANLCPCGRSGTDETCHCSPALLQRYYSRMSAPILDRIDLFVEVARLRRSPFERTNGNPESSRIIRARVEAAWKRQKQRQPESVFPFNSGYSLQELRRWAPLTRQARDLLETAYDRLGLSTRAFHRVWRVARTIADLSGHDAVERDDVAEALQYRRRPSAWVDMKDAPGITAASLESNRTGARRLME</sequence>
<gene>
    <name evidence="3" type="ORF">COOX1_1941</name>
</gene>
<dbReference type="InterPro" id="IPR014721">
    <property type="entry name" value="Ribsml_uS5_D2-typ_fold_subgr"/>
</dbReference>
<dbReference type="InterPro" id="IPR020568">
    <property type="entry name" value="Ribosomal_Su5_D2-typ_SF"/>
</dbReference>
<dbReference type="GO" id="GO:0005524">
    <property type="term" value="F:ATP binding"/>
    <property type="evidence" value="ECO:0007669"/>
    <property type="project" value="InterPro"/>
</dbReference>
<dbReference type="PANTHER" id="PTHR32039">
    <property type="entry name" value="MAGNESIUM-CHELATASE SUBUNIT CHLI"/>
    <property type="match status" value="1"/>
</dbReference>
<dbReference type="InterPro" id="IPR025158">
    <property type="entry name" value="Mg_chelat-rel_C"/>
</dbReference>
<evidence type="ECO:0000313" key="3">
    <source>
        <dbReference type="EMBL" id="CAB3393502.1"/>
    </source>
</evidence>
<protein>
    <recommendedName>
        <fullName evidence="2">AAA+ ATPase domain-containing protein</fullName>
    </recommendedName>
</protein>
<dbReference type="NCBIfam" id="TIGR00368">
    <property type="entry name" value="YifB family Mg chelatase-like AAA ATPase"/>
    <property type="match status" value="1"/>
</dbReference>
<dbReference type="AlphaFoldDB" id="A0A6F9E9H7"/>
<organism evidence="3 4">
    <name type="scientific">Kyrpidia spormannii</name>
    <dbReference type="NCBI Taxonomy" id="2055160"/>
    <lineage>
        <taxon>Bacteria</taxon>
        <taxon>Bacillati</taxon>
        <taxon>Bacillota</taxon>
        <taxon>Bacilli</taxon>
        <taxon>Bacillales</taxon>
        <taxon>Alicyclobacillaceae</taxon>
        <taxon>Kyrpidia</taxon>
    </lineage>
</organism>
<dbReference type="Pfam" id="PF13335">
    <property type="entry name" value="Mg_chelatase_C"/>
    <property type="match status" value="1"/>
</dbReference>
<dbReference type="EMBL" id="LR792683">
    <property type="protein sequence ID" value="CAB3393502.1"/>
    <property type="molecule type" value="Genomic_DNA"/>
</dbReference>
<dbReference type="SUPFAM" id="SSF52540">
    <property type="entry name" value="P-loop containing nucleoside triphosphate hydrolases"/>
    <property type="match status" value="1"/>
</dbReference>
<dbReference type="InterPro" id="IPR045006">
    <property type="entry name" value="CHLI-like"/>
</dbReference>